<dbReference type="PANTHER" id="PTHR42944">
    <property type="entry name" value="ADENINE DNA GLYCOSYLASE"/>
    <property type="match status" value="1"/>
</dbReference>
<dbReference type="EMBL" id="JBHRYH010000008">
    <property type="protein sequence ID" value="MFC3625179.1"/>
    <property type="molecule type" value="Genomic_DNA"/>
</dbReference>
<sequence>MLIAWHAWARRSFPWRADGASLYVKILVEVLLQRTRAETVARFLPGFLDRFPSWAELAVSDERALGEALKPIGLWRRRAAPLHSLALAVVESNESWPIDRESLEALPAVGQYIANAILLFVHGQRQPLMDASMARLLRRYFDLCPQKADIRHDPVLHETAYKVLAEGDAVELNWAMLDLAAMVCLPRNPRCEDCPLKRTCRYRLHCKKMGTN</sequence>
<dbReference type="Gene3D" id="1.10.1670.10">
    <property type="entry name" value="Helix-hairpin-Helix base-excision DNA repair enzymes (C-terminal)"/>
    <property type="match status" value="1"/>
</dbReference>
<evidence type="ECO:0000313" key="13">
    <source>
        <dbReference type="Proteomes" id="UP001595636"/>
    </source>
</evidence>
<evidence type="ECO:0000256" key="5">
    <source>
        <dbReference type="ARBA" id="ARBA00022763"/>
    </source>
</evidence>
<evidence type="ECO:0000256" key="1">
    <source>
        <dbReference type="ARBA" id="ARBA00001966"/>
    </source>
</evidence>
<evidence type="ECO:0000259" key="11">
    <source>
        <dbReference type="SMART" id="SM00478"/>
    </source>
</evidence>
<keyword evidence="6" id="KW-0378">Hydrolase</keyword>
<proteinExistence type="inferred from homology"/>
<dbReference type="InterPro" id="IPR044298">
    <property type="entry name" value="MIG/MutY"/>
</dbReference>
<dbReference type="Proteomes" id="UP001595636">
    <property type="component" value="Unassembled WGS sequence"/>
</dbReference>
<dbReference type="CDD" id="cd00056">
    <property type="entry name" value="ENDO3c"/>
    <property type="match status" value="1"/>
</dbReference>
<dbReference type="PROSITE" id="PS00764">
    <property type="entry name" value="ENDONUCLEASE_III_1"/>
    <property type="match status" value="1"/>
</dbReference>
<dbReference type="Gene3D" id="1.10.340.30">
    <property type="entry name" value="Hypothetical protein, domain 2"/>
    <property type="match status" value="1"/>
</dbReference>
<keyword evidence="7" id="KW-0408">Iron</keyword>
<dbReference type="InterPro" id="IPR023170">
    <property type="entry name" value="HhH_base_excis_C"/>
</dbReference>
<organism evidence="12 13">
    <name type="scientific">Vogesella amnigena</name>
    <dbReference type="NCBI Taxonomy" id="1507449"/>
    <lineage>
        <taxon>Bacteria</taxon>
        <taxon>Pseudomonadati</taxon>
        <taxon>Pseudomonadota</taxon>
        <taxon>Betaproteobacteria</taxon>
        <taxon>Neisseriales</taxon>
        <taxon>Chromobacteriaceae</taxon>
        <taxon>Vogesella</taxon>
    </lineage>
</organism>
<dbReference type="InterPro" id="IPR011257">
    <property type="entry name" value="DNA_glycosylase"/>
</dbReference>
<comment type="caution">
    <text evidence="12">The sequence shown here is derived from an EMBL/GenBank/DDBJ whole genome shotgun (WGS) entry which is preliminary data.</text>
</comment>
<evidence type="ECO:0000256" key="6">
    <source>
        <dbReference type="ARBA" id="ARBA00022801"/>
    </source>
</evidence>
<evidence type="ECO:0000256" key="2">
    <source>
        <dbReference type="ARBA" id="ARBA00002933"/>
    </source>
</evidence>
<evidence type="ECO:0000256" key="4">
    <source>
        <dbReference type="ARBA" id="ARBA00022723"/>
    </source>
</evidence>
<evidence type="ECO:0000256" key="3">
    <source>
        <dbReference type="ARBA" id="ARBA00008343"/>
    </source>
</evidence>
<keyword evidence="5" id="KW-0227">DNA damage</keyword>
<keyword evidence="13" id="KW-1185">Reference proteome</keyword>
<dbReference type="PANTHER" id="PTHR42944:SF1">
    <property type="entry name" value="ADENINE DNA GLYCOSYLASE"/>
    <property type="match status" value="1"/>
</dbReference>
<dbReference type="SMART" id="SM00478">
    <property type="entry name" value="ENDO3c"/>
    <property type="match status" value="1"/>
</dbReference>
<evidence type="ECO:0000256" key="7">
    <source>
        <dbReference type="ARBA" id="ARBA00023004"/>
    </source>
</evidence>
<feature type="domain" description="HhH-GPD" evidence="11">
    <location>
        <begin position="31"/>
        <end position="182"/>
    </location>
</feature>
<dbReference type="RefSeq" id="WP_390276715.1">
    <property type="nucleotide sequence ID" value="NZ_JBHRYH010000008.1"/>
</dbReference>
<evidence type="ECO:0000313" key="12">
    <source>
        <dbReference type="EMBL" id="MFC3625179.1"/>
    </source>
</evidence>
<comment type="cofactor">
    <cofactor evidence="1">
        <name>[4Fe-4S] cluster</name>
        <dbReference type="ChEBI" id="CHEBI:49883"/>
    </cofactor>
</comment>
<keyword evidence="4" id="KW-0479">Metal-binding</keyword>
<keyword evidence="10" id="KW-0326">Glycosidase</keyword>
<dbReference type="InterPro" id="IPR004035">
    <property type="entry name" value="Endouclease-III_FeS-bd_BS"/>
</dbReference>
<gene>
    <name evidence="12" type="ORF">ACFOKJ_03335</name>
</gene>
<dbReference type="Pfam" id="PF00730">
    <property type="entry name" value="HhH-GPD"/>
    <property type="match status" value="1"/>
</dbReference>
<reference evidence="13" key="1">
    <citation type="journal article" date="2019" name="Int. J. Syst. Evol. Microbiol.">
        <title>The Global Catalogue of Microorganisms (GCM) 10K type strain sequencing project: providing services to taxonomists for standard genome sequencing and annotation.</title>
        <authorList>
            <consortium name="The Broad Institute Genomics Platform"/>
            <consortium name="The Broad Institute Genome Sequencing Center for Infectious Disease"/>
            <person name="Wu L."/>
            <person name="Ma J."/>
        </authorList>
    </citation>
    <scope>NUCLEOTIDE SEQUENCE [LARGE SCALE GENOMIC DNA]</scope>
    <source>
        <strain evidence="13">KCTC 42195</strain>
    </source>
</reference>
<name>A0ABV7TPG4_9NEIS</name>
<dbReference type="InterPro" id="IPR003265">
    <property type="entry name" value="HhH-GPD_domain"/>
</dbReference>
<protein>
    <recommendedName>
        <fullName evidence="11">HhH-GPD domain-containing protein</fullName>
    </recommendedName>
</protein>
<evidence type="ECO:0000256" key="9">
    <source>
        <dbReference type="ARBA" id="ARBA00023204"/>
    </source>
</evidence>
<evidence type="ECO:0000256" key="8">
    <source>
        <dbReference type="ARBA" id="ARBA00023014"/>
    </source>
</evidence>
<keyword evidence="8" id="KW-0411">Iron-sulfur</keyword>
<keyword evidence="9" id="KW-0234">DNA repair</keyword>
<comment type="similarity">
    <text evidence="3">Belongs to the Nth/MutY family.</text>
</comment>
<dbReference type="SMART" id="SM00525">
    <property type="entry name" value="FES"/>
    <property type="match status" value="1"/>
</dbReference>
<evidence type="ECO:0000256" key="10">
    <source>
        <dbReference type="ARBA" id="ARBA00023295"/>
    </source>
</evidence>
<comment type="function">
    <text evidence="2">Adenine glycosylase active on G-A mispairs. MutY also corrects error-prone DNA synthesis past GO lesions which are due to the oxidatively damaged form of guanine: 7,8-dihydro-8-oxoguanine (8-oxo-dGTP).</text>
</comment>
<dbReference type="SUPFAM" id="SSF48150">
    <property type="entry name" value="DNA-glycosylase"/>
    <property type="match status" value="1"/>
</dbReference>
<accession>A0ABV7TPG4</accession>
<dbReference type="InterPro" id="IPR003651">
    <property type="entry name" value="Endonuclease3_FeS-loop_motif"/>
</dbReference>